<feature type="compositionally biased region" description="Polar residues" evidence="1">
    <location>
        <begin position="378"/>
        <end position="398"/>
    </location>
</feature>
<keyword evidence="3" id="KW-1185">Reference proteome</keyword>
<dbReference type="GeneID" id="18482874"/>
<evidence type="ECO:0000313" key="3">
    <source>
        <dbReference type="Proteomes" id="UP000008984"/>
    </source>
</evidence>
<dbReference type="Proteomes" id="UP000008984">
    <property type="component" value="Unassembled WGS sequence"/>
</dbReference>
<reference evidence="2 3" key="1">
    <citation type="journal article" date="2008" name="Nat. Biotechnol.">
        <title>Genome sequencing and analysis of the biomass-degrading fungus Trichoderma reesei (syn. Hypocrea jecorina).</title>
        <authorList>
            <person name="Martinez D."/>
            <person name="Berka R.M."/>
            <person name="Henrissat B."/>
            <person name="Saloheimo M."/>
            <person name="Arvas M."/>
            <person name="Baker S.E."/>
            <person name="Chapman J."/>
            <person name="Chertkov O."/>
            <person name="Coutinho P.M."/>
            <person name="Cullen D."/>
            <person name="Danchin E.G."/>
            <person name="Grigoriev I.V."/>
            <person name="Harris P."/>
            <person name="Jackson M."/>
            <person name="Kubicek C.P."/>
            <person name="Han C.S."/>
            <person name="Ho I."/>
            <person name="Larrondo L.F."/>
            <person name="de Leon A.L."/>
            <person name="Magnuson J.K."/>
            <person name="Merino S."/>
            <person name="Misra M."/>
            <person name="Nelson B."/>
            <person name="Putnam N."/>
            <person name="Robbertse B."/>
            <person name="Salamov A.A."/>
            <person name="Schmoll M."/>
            <person name="Terry A."/>
            <person name="Thayer N."/>
            <person name="Westerholm-Parvinen A."/>
            <person name="Schoch C.L."/>
            <person name="Yao J."/>
            <person name="Barabote R."/>
            <person name="Nelson M.A."/>
            <person name="Detter C."/>
            <person name="Bruce D."/>
            <person name="Kuske C.R."/>
            <person name="Xie G."/>
            <person name="Richardson P."/>
            <person name="Rokhsar D.S."/>
            <person name="Lucas S.M."/>
            <person name="Rubin E.M."/>
            <person name="Dunn-Coleman N."/>
            <person name="Ward M."/>
            <person name="Brettin T.S."/>
        </authorList>
    </citation>
    <scope>NUCLEOTIDE SEQUENCE [LARGE SCALE GENOMIC DNA]</scope>
    <source>
        <strain evidence="2 3">QM6a</strain>
    </source>
</reference>
<proteinExistence type="predicted"/>
<feature type="region of interest" description="Disordered" evidence="1">
    <location>
        <begin position="247"/>
        <end position="446"/>
    </location>
</feature>
<dbReference type="EMBL" id="GL985058">
    <property type="protein sequence ID" value="EGR51170.1"/>
    <property type="molecule type" value="Genomic_DNA"/>
</dbReference>
<evidence type="ECO:0000256" key="1">
    <source>
        <dbReference type="SAM" id="MobiDB-lite"/>
    </source>
</evidence>
<feature type="compositionally biased region" description="Polar residues" evidence="1">
    <location>
        <begin position="247"/>
        <end position="263"/>
    </location>
</feature>
<gene>
    <name evidence="2" type="ORF">TRIREDRAFT_120416</name>
</gene>
<dbReference type="KEGG" id="tre:TRIREDRAFT_120416"/>
<feature type="compositionally biased region" description="Low complexity" evidence="1">
    <location>
        <begin position="427"/>
        <end position="446"/>
    </location>
</feature>
<dbReference type="eggNOG" id="ENOG502R6KM">
    <property type="taxonomic scope" value="Eukaryota"/>
</dbReference>
<evidence type="ECO:0000313" key="2">
    <source>
        <dbReference type="EMBL" id="EGR51170.1"/>
    </source>
</evidence>
<protein>
    <submittedName>
        <fullName evidence="2">Predicted protein</fullName>
    </submittedName>
</protein>
<feature type="compositionally biased region" description="Basic and acidic residues" evidence="1">
    <location>
        <begin position="268"/>
        <end position="283"/>
    </location>
</feature>
<dbReference type="RefSeq" id="XP_006962710.1">
    <property type="nucleotide sequence ID" value="XM_006962648.1"/>
</dbReference>
<dbReference type="HOGENOM" id="CLU_509053_0_0_1"/>
<dbReference type="VEuPathDB" id="FungiDB:TRIREDRAFT_120416"/>
<dbReference type="AlphaFoldDB" id="G0RC62"/>
<organism evidence="3">
    <name type="scientific">Hypocrea jecorina (strain QM6a)</name>
    <name type="common">Trichoderma reesei</name>
    <dbReference type="NCBI Taxonomy" id="431241"/>
    <lineage>
        <taxon>Eukaryota</taxon>
        <taxon>Fungi</taxon>
        <taxon>Dikarya</taxon>
        <taxon>Ascomycota</taxon>
        <taxon>Pezizomycotina</taxon>
        <taxon>Sordariomycetes</taxon>
        <taxon>Hypocreomycetidae</taxon>
        <taxon>Hypocreales</taxon>
        <taxon>Hypocreaceae</taxon>
        <taxon>Trichoderma</taxon>
    </lineage>
</organism>
<dbReference type="OrthoDB" id="4899674at2759"/>
<accession>G0RC62</accession>
<name>G0RC62_HYPJQ</name>
<sequence>MILHPFEPPNPRHHKHRNAEWRRTAPHDIKHPDFLWGDYWRRYNTMQIPLFDEDEYYNIAIAVAKESSGQEEFEQKFDKINRQQRKKLTAIMDHALKDALANAETFTSNDAWLTAIYASQTGCLQYFVQLLEGVVSGRKAAVVGADAEHEAPPDNDIHENLDAKARNPAEEQTRDVVLEARAHADHSGYPYMNGPMPRYWDAQHPDDYELDYRTRSEGSTREQTPSDEIILTGPCVEYTSFTSDGTTYGASEAVSQSPPTQQLPRPISSDKRLLTKDNGDAVREVQISPLGDDGSAALTKKRVRPDEDAVVQEPKRRKLEHNAAPTPPRQNPRKRSRSDDDGEDNGYKRQKIESLPSPPTSHTSSAESGEDTAADGVPSTSPGNALANNQLRNQSKSLGTPGAGTAHGKRKYRKGGPVLRTTRAKASRAASQTPRTYRSSRRSTSSPLWELDASGLGAAISSEKRWRIVRLTAWSLSRQGWVQRRSSRSGTRCLGRNMVVILAGLGAAAQFKQRQHVV</sequence>